<keyword evidence="4" id="KW-1185">Reference proteome</keyword>
<dbReference type="PANTHER" id="PTHR38248">
    <property type="entry name" value="FUNK1 6"/>
    <property type="match status" value="1"/>
</dbReference>
<dbReference type="SMART" id="SM00220">
    <property type="entry name" value="S_TKc"/>
    <property type="match status" value="1"/>
</dbReference>
<evidence type="ECO:0000313" key="3">
    <source>
        <dbReference type="EMBL" id="TRM60854.1"/>
    </source>
</evidence>
<dbReference type="PANTHER" id="PTHR38248:SF2">
    <property type="entry name" value="FUNK1 11"/>
    <property type="match status" value="1"/>
</dbReference>
<dbReference type="EMBL" id="VDMD01000020">
    <property type="protein sequence ID" value="TRM60854.1"/>
    <property type="molecule type" value="Genomic_DNA"/>
</dbReference>
<feature type="region of interest" description="Disordered" evidence="1">
    <location>
        <begin position="504"/>
        <end position="609"/>
    </location>
</feature>
<organism evidence="3 4">
    <name type="scientific">Schizophyllum amplum</name>
    <dbReference type="NCBI Taxonomy" id="97359"/>
    <lineage>
        <taxon>Eukaryota</taxon>
        <taxon>Fungi</taxon>
        <taxon>Dikarya</taxon>
        <taxon>Basidiomycota</taxon>
        <taxon>Agaricomycotina</taxon>
        <taxon>Agaricomycetes</taxon>
        <taxon>Agaricomycetidae</taxon>
        <taxon>Agaricales</taxon>
        <taxon>Schizophyllaceae</taxon>
        <taxon>Schizophyllum</taxon>
    </lineage>
</organism>
<feature type="domain" description="Protein kinase" evidence="2">
    <location>
        <begin position="142"/>
        <end position="507"/>
    </location>
</feature>
<dbReference type="AlphaFoldDB" id="A0A550C7R8"/>
<protein>
    <recommendedName>
        <fullName evidence="2">Protein kinase domain-containing protein</fullName>
    </recommendedName>
</protein>
<feature type="compositionally biased region" description="Polar residues" evidence="1">
    <location>
        <begin position="507"/>
        <end position="516"/>
    </location>
</feature>
<accession>A0A550C7R8</accession>
<name>A0A550C7R8_9AGAR</name>
<feature type="compositionally biased region" description="Basic and acidic residues" evidence="1">
    <location>
        <begin position="570"/>
        <end position="580"/>
    </location>
</feature>
<dbReference type="Proteomes" id="UP000320762">
    <property type="component" value="Unassembled WGS sequence"/>
</dbReference>
<dbReference type="SUPFAM" id="SSF56112">
    <property type="entry name" value="Protein kinase-like (PK-like)"/>
    <property type="match status" value="1"/>
</dbReference>
<sequence>MASFLNRFTRCCWLGYRGMQQPLPATPRQWIVTDSARVLADGNVGQALGIALVDVGVDVQWCNILCDVQMASSAELLPEAIERLSTGASNIFATQEDRLFHIGLAIAGDTFQLASFDRAGRVLSGRYDVQEHAFIFAPLGMTVLDKSFGGKDTSIVTRGGLRFVSVGGVEYEILQTLSICKNICGRGTICWRCRRPGSDEDFVIKNVWANQRRHGFDTEGDLLRMARNHDGVARLVCEETVLQSDGRVTTTMSLHEGLMRLGGIGGLPQLELRRLVLQPYARPLGEFSSKDELLQSLRDGIAAHSYLYNVCDVLHCDISDNNVMIHAKTRRGLLIDLDCAVKVEGYRWPKLATKRSGMGTLPFVACDMLNTFSEPQAPWHDLESFLHVLMYMCASYSGPSNTPREDFDIFDSPMDAWMTGDARRKARVMYTFDDNEFRGFVDSVFDPYFDDLKDLVYDLRTALFRLRDSEGKRDKPDHDMILEIFDRHIEARRAALDRAATIEHARSMSSADTQASGERRNEKPSACYASAASNDGTIVIPSPPRPRKQTWSSGSQTSDGSERTLVPSRHPSEETEESKQALKVSLPRKRKRTADEEQTSRSSKRRKVY</sequence>
<dbReference type="PROSITE" id="PS50011">
    <property type="entry name" value="PROTEIN_KINASE_DOM"/>
    <property type="match status" value="1"/>
</dbReference>
<dbReference type="InterPro" id="IPR011009">
    <property type="entry name" value="Kinase-like_dom_sf"/>
</dbReference>
<gene>
    <name evidence="3" type="ORF">BD626DRAFT_435258</name>
</gene>
<dbReference type="GO" id="GO:0004672">
    <property type="term" value="F:protein kinase activity"/>
    <property type="evidence" value="ECO:0007669"/>
    <property type="project" value="InterPro"/>
</dbReference>
<comment type="caution">
    <text evidence="3">The sequence shown here is derived from an EMBL/GenBank/DDBJ whole genome shotgun (WGS) entry which is preliminary data.</text>
</comment>
<evidence type="ECO:0000256" key="1">
    <source>
        <dbReference type="SAM" id="MobiDB-lite"/>
    </source>
</evidence>
<dbReference type="GO" id="GO:0005524">
    <property type="term" value="F:ATP binding"/>
    <property type="evidence" value="ECO:0007669"/>
    <property type="project" value="InterPro"/>
</dbReference>
<proteinExistence type="predicted"/>
<dbReference type="Pfam" id="PF17667">
    <property type="entry name" value="Pkinase_fungal"/>
    <property type="match status" value="2"/>
</dbReference>
<dbReference type="OrthoDB" id="5584477at2759"/>
<evidence type="ECO:0000259" key="2">
    <source>
        <dbReference type="PROSITE" id="PS50011"/>
    </source>
</evidence>
<dbReference type="InterPro" id="IPR040976">
    <property type="entry name" value="Pkinase_fungal"/>
</dbReference>
<dbReference type="InterPro" id="IPR000719">
    <property type="entry name" value="Prot_kinase_dom"/>
</dbReference>
<evidence type="ECO:0000313" key="4">
    <source>
        <dbReference type="Proteomes" id="UP000320762"/>
    </source>
</evidence>
<feature type="compositionally biased region" description="Polar residues" evidence="1">
    <location>
        <begin position="549"/>
        <end position="559"/>
    </location>
</feature>
<dbReference type="Gene3D" id="1.10.510.10">
    <property type="entry name" value="Transferase(Phosphotransferase) domain 1"/>
    <property type="match status" value="1"/>
</dbReference>
<reference evidence="3 4" key="1">
    <citation type="journal article" date="2019" name="New Phytol.">
        <title>Comparative genomics reveals unique wood-decay strategies and fruiting body development in the Schizophyllaceae.</title>
        <authorList>
            <person name="Almasi E."/>
            <person name="Sahu N."/>
            <person name="Krizsan K."/>
            <person name="Balint B."/>
            <person name="Kovacs G.M."/>
            <person name="Kiss B."/>
            <person name="Cseklye J."/>
            <person name="Drula E."/>
            <person name="Henrissat B."/>
            <person name="Nagy I."/>
            <person name="Chovatia M."/>
            <person name="Adam C."/>
            <person name="LaButti K."/>
            <person name="Lipzen A."/>
            <person name="Riley R."/>
            <person name="Grigoriev I.V."/>
            <person name="Nagy L.G."/>
        </authorList>
    </citation>
    <scope>NUCLEOTIDE SEQUENCE [LARGE SCALE GENOMIC DNA]</scope>
    <source>
        <strain evidence="3 4">NL-1724</strain>
    </source>
</reference>